<dbReference type="Ensembl" id="ENSACAT00000007723.3">
    <property type="protein sequence ID" value="ENSACAP00000007562.3"/>
    <property type="gene ID" value="ENSACAG00000007733.3"/>
</dbReference>
<feature type="transmembrane region" description="Helical" evidence="15">
    <location>
        <begin position="204"/>
        <end position="231"/>
    </location>
</feature>
<dbReference type="InterPro" id="IPR000276">
    <property type="entry name" value="GPCR_Rhodpsn"/>
</dbReference>
<dbReference type="PANTHER" id="PTHR24235:SF25">
    <property type="entry name" value="NEUROPEPTIDE Y RECEPTOR TYPE 4-RELATED"/>
    <property type="match status" value="1"/>
</dbReference>
<evidence type="ECO:0000313" key="18">
    <source>
        <dbReference type="Proteomes" id="UP000001646"/>
    </source>
</evidence>
<keyword evidence="13" id="KW-0449">Lipoprotein</keyword>
<protein>
    <recommendedName>
        <fullName evidence="16">G-protein coupled receptors family 1 profile domain-containing protein</fullName>
    </recommendedName>
</protein>
<feature type="transmembrane region" description="Helical" evidence="15">
    <location>
        <begin position="109"/>
        <end position="130"/>
    </location>
</feature>
<sequence length="376" mass="42861">MNLTISFNSTSQRQTNWSFPYHAILTCRNTTDITMFLVTLYSMETIIGILGNLCLIGILTKHKDKAIVTNIFIANLIASDLIMCIFCLPFTIATLLMKYWLFGEGMCRMISFIQCTSVTVSILSLVLIALERHQLIINPTGWRPSISQAHLGIAVVWIFSAILSLPFVTNSTLNNVDLAQFHITDSYATKDMCMNSWPSEKYKIIYSTVLLLLQYCIPLILIVVCYLHIYLQLQKREGMFKNHDYSCRRIQLKRINILLACMVVAFAVCWLPLHVFNSIADWDYKMIPNCLHDLIFSLCHLVAMASACINPIIYGFLNKNFKKEVKDLILNCQHRPSLQDYENVPLSTLQTDISKGFAQSNFPQNLTCPVTTILKS</sequence>
<evidence type="ECO:0000256" key="5">
    <source>
        <dbReference type="ARBA" id="ARBA00022989"/>
    </source>
</evidence>
<accession>H9GCZ5</accession>
<reference evidence="17" key="2">
    <citation type="submission" date="2025-08" db="UniProtKB">
        <authorList>
            <consortium name="Ensembl"/>
        </authorList>
    </citation>
    <scope>IDENTIFICATION</scope>
</reference>
<gene>
    <name evidence="17" type="primary">LOC134292280</name>
</gene>
<evidence type="ECO:0000256" key="1">
    <source>
        <dbReference type="ARBA" id="ARBA00004651"/>
    </source>
</evidence>
<dbReference type="GeneTree" id="ENSGT00940000161927"/>
<dbReference type="PROSITE" id="PS00237">
    <property type="entry name" value="G_PROTEIN_RECEP_F1_1"/>
    <property type="match status" value="1"/>
</dbReference>
<reference evidence="17" key="3">
    <citation type="submission" date="2025-09" db="UniProtKB">
        <authorList>
            <consortium name="Ensembl"/>
        </authorList>
    </citation>
    <scope>IDENTIFICATION</scope>
</reference>
<dbReference type="Gene3D" id="1.20.1070.10">
    <property type="entry name" value="Rhodopsin 7-helix transmembrane proteins"/>
    <property type="match status" value="1"/>
</dbReference>
<evidence type="ECO:0000256" key="6">
    <source>
        <dbReference type="ARBA" id="ARBA00023040"/>
    </source>
</evidence>
<reference evidence="17" key="1">
    <citation type="submission" date="2009-12" db="EMBL/GenBank/DDBJ databases">
        <title>The Genome Sequence of Anolis carolinensis (Green Anole Lizard).</title>
        <authorList>
            <consortium name="The Genome Sequencing Platform"/>
            <person name="Di Palma F."/>
            <person name="Alfoldi J."/>
            <person name="Heiman D."/>
            <person name="Young S."/>
            <person name="Grabherr M."/>
            <person name="Johnson J."/>
            <person name="Lander E.S."/>
            <person name="Lindblad-Toh K."/>
        </authorList>
    </citation>
    <scope>NUCLEOTIDE SEQUENCE [LARGE SCALE GENOMIC DNA]</scope>
    <source>
        <strain evidence="17">JBL SC #1</strain>
    </source>
</reference>
<feature type="transmembrane region" description="Helical" evidence="15">
    <location>
        <begin position="151"/>
        <end position="168"/>
    </location>
</feature>
<dbReference type="GO" id="GO:0001602">
    <property type="term" value="F:pancreatic polypeptide receptor activity"/>
    <property type="evidence" value="ECO:0000318"/>
    <property type="project" value="GO_Central"/>
</dbReference>
<keyword evidence="3" id="KW-1003">Cell membrane</keyword>
<comment type="similarity">
    <text evidence="2 14">Belongs to the G-protein coupled receptor 1 family.</text>
</comment>
<dbReference type="HOGENOM" id="CLU_009579_6_1_1"/>
<dbReference type="Pfam" id="PF00001">
    <property type="entry name" value="7tm_1"/>
    <property type="match status" value="1"/>
</dbReference>
<keyword evidence="6 14" id="KW-0297">G-protein coupled receptor</keyword>
<dbReference type="STRING" id="28377.ENSACAP00000007562"/>
<evidence type="ECO:0000313" key="17">
    <source>
        <dbReference type="Ensembl" id="ENSACAP00000007562.3"/>
    </source>
</evidence>
<dbReference type="eggNOG" id="KOG3656">
    <property type="taxonomic scope" value="Eukaryota"/>
</dbReference>
<dbReference type="AlphaFoldDB" id="H9GCZ5"/>
<evidence type="ECO:0000256" key="7">
    <source>
        <dbReference type="ARBA" id="ARBA00023136"/>
    </source>
</evidence>
<dbReference type="PRINTS" id="PR01012">
    <property type="entry name" value="NRPEPTIDEYR"/>
</dbReference>
<evidence type="ECO:0000256" key="10">
    <source>
        <dbReference type="ARBA" id="ARBA00023170"/>
    </source>
</evidence>
<evidence type="ECO:0000256" key="14">
    <source>
        <dbReference type="RuleBase" id="RU000688"/>
    </source>
</evidence>
<evidence type="ECO:0000256" key="8">
    <source>
        <dbReference type="ARBA" id="ARBA00023139"/>
    </source>
</evidence>
<dbReference type="Bgee" id="ENSACAG00000007733">
    <property type="expression patterns" value="Expressed in dewlap and 1 other cell type or tissue"/>
</dbReference>
<evidence type="ECO:0000259" key="16">
    <source>
        <dbReference type="PROSITE" id="PS50262"/>
    </source>
</evidence>
<comment type="subcellular location">
    <subcellularLocation>
        <location evidence="1">Cell membrane</location>
        <topology evidence="1">Multi-pass membrane protein</topology>
    </subcellularLocation>
</comment>
<keyword evidence="18" id="KW-1185">Reference proteome</keyword>
<keyword evidence="11" id="KW-0325">Glycoprotein</keyword>
<evidence type="ECO:0000256" key="13">
    <source>
        <dbReference type="ARBA" id="ARBA00023288"/>
    </source>
</evidence>
<evidence type="ECO:0000256" key="9">
    <source>
        <dbReference type="ARBA" id="ARBA00023157"/>
    </source>
</evidence>
<dbReference type="PRINTS" id="PR00237">
    <property type="entry name" value="GPCRRHODOPSN"/>
</dbReference>
<dbReference type="OrthoDB" id="9046662at2759"/>
<dbReference type="GeneID" id="134292280"/>
<keyword evidence="7 15" id="KW-0472">Membrane</keyword>
<evidence type="ECO:0000256" key="15">
    <source>
        <dbReference type="SAM" id="Phobius"/>
    </source>
</evidence>
<evidence type="ECO:0000256" key="11">
    <source>
        <dbReference type="ARBA" id="ARBA00023180"/>
    </source>
</evidence>
<feature type="transmembrane region" description="Helical" evidence="15">
    <location>
        <begin position="71"/>
        <end position="97"/>
    </location>
</feature>
<dbReference type="GO" id="GO:0007186">
    <property type="term" value="P:G protein-coupled receptor signaling pathway"/>
    <property type="evidence" value="ECO:0000318"/>
    <property type="project" value="GO_Central"/>
</dbReference>
<dbReference type="SUPFAM" id="SSF81321">
    <property type="entry name" value="Family A G protein-coupled receptor-like"/>
    <property type="match status" value="1"/>
</dbReference>
<feature type="transmembrane region" description="Helical" evidence="15">
    <location>
        <begin position="255"/>
        <end position="275"/>
    </location>
</feature>
<dbReference type="GO" id="GO:0042923">
    <property type="term" value="F:neuropeptide binding"/>
    <property type="evidence" value="ECO:0000318"/>
    <property type="project" value="GO_Central"/>
</dbReference>
<feature type="transmembrane region" description="Helical" evidence="15">
    <location>
        <begin position="295"/>
        <end position="317"/>
    </location>
</feature>
<keyword evidence="9" id="KW-1015">Disulfide bond</keyword>
<dbReference type="InParanoid" id="H9GCZ5"/>
<dbReference type="PANTHER" id="PTHR24235">
    <property type="entry name" value="NEUROPEPTIDE Y RECEPTOR"/>
    <property type="match status" value="1"/>
</dbReference>
<keyword evidence="8" id="KW-0564">Palmitate</keyword>
<dbReference type="KEGG" id="acs:100565131"/>
<feature type="transmembrane region" description="Helical" evidence="15">
    <location>
        <begin position="38"/>
        <end position="59"/>
    </location>
</feature>
<keyword evidence="4 14" id="KW-0812">Transmembrane</keyword>
<proteinExistence type="inferred from homology"/>
<dbReference type="Proteomes" id="UP000001646">
    <property type="component" value="Unplaced"/>
</dbReference>
<dbReference type="FunCoup" id="H9GCZ5">
    <property type="interactions" value="26"/>
</dbReference>
<name>H9GCZ5_ANOCA</name>
<dbReference type="FunFam" id="1.20.1070.10:FF:000062">
    <property type="entry name" value="Neuropeptide Y receptor type 1"/>
    <property type="match status" value="1"/>
</dbReference>
<dbReference type="InterPro" id="IPR017452">
    <property type="entry name" value="GPCR_Rhodpsn_7TM"/>
</dbReference>
<keyword evidence="5 15" id="KW-1133">Transmembrane helix</keyword>
<evidence type="ECO:0000256" key="2">
    <source>
        <dbReference type="ARBA" id="ARBA00010663"/>
    </source>
</evidence>
<evidence type="ECO:0000256" key="4">
    <source>
        <dbReference type="ARBA" id="ARBA00022692"/>
    </source>
</evidence>
<evidence type="ECO:0000256" key="12">
    <source>
        <dbReference type="ARBA" id="ARBA00023224"/>
    </source>
</evidence>
<dbReference type="RefSeq" id="XP_008115945.1">
    <property type="nucleotide sequence ID" value="XM_008117738.3"/>
</dbReference>
<keyword evidence="12 14" id="KW-0807">Transducer</keyword>
<dbReference type="GO" id="GO:0043005">
    <property type="term" value="C:neuron projection"/>
    <property type="evidence" value="ECO:0000318"/>
    <property type="project" value="GO_Central"/>
</dbReference>
<dbReference type="InterPro" id="IPR001933">
    <property type="entry name" value="NPY4_rcpt"/>
</dbReference>
<dbReference type="PROSITE" id="PS50262">
    <property type="entry name" value="G_PROTEIN_RECEP_F1_2"/>
    <property type="match status" value="1"/>
</dbReference>
<keyword evidence="10 14" id="KW-0675">Receptor</keyword>
<dbReference type="InterPro" id="IPR000611">
    <property type="entry name" value="NPY_rcpt"/>
</dbReference>
<organism evidence="17 18">
    <name type="scientific">Anolis carolinensis</name>
    <name type="common">Green anole</name>
    <name type="synonym">American chameleon</name>
    <dbReference type="NCBI Taxonomy" id="28377"/>
    <lineage>
        <taxon>Eukaryota</taxon>
        <taxon>Metazoa</taxon>
        <taxon>Chordata</taxon>
        <taxon>Craniata</taxon>
        <taxon>Vertebrata</taxon>
        <taxon>Euteleostomi</taxon>
        <taxon>Lepidosauria</taxon>
        <taxon>Squamata</taxon>
        <taxon>Bifurcata</taxon>
        <taxon>Unidentata</taxon>
        <taxon>Episquamata</taxon>
        <taxon>Toxicofera</taxon>
        <taxon>Iguania</taxon>
        <taxon>Dactyloidae</taxon>
        <taxon>Anolis</taxon>
    </lineage>
</organism>
<feature type="domain" description="G-protein coupled receptors family 1 profile" evidence="16">
    <location>
        <begin position="51"/>
        <end position="314"/>
    </location>
</feature>
<dbReference type="PRINTS" id="PR01015">
    <property type="entry name" value="NRPEPTIDEY4R"/>
</dbReference>
<evidence type="ECO:0000256" key="3">
    <source>
        <dbReference type="ARBA" id="ARBA00022475"/>
    </source>
</evidence>
<dbReference type="GO" id="GO:0005886">
    <property type="term" value="C:plasma membrane"/>
    <property type="evidence" value="ECO:0000318"/>
    <property type="project" value="GO_Central"/>
</dbReference>